<dbReference type="AlphaFoldDB" id="A0A834AW92"/>
<dbReference type="Proteomes" id="UP000664940">
    <property type="component" value="Unassembled WGS sequence"/>
</dbReference>
<evidence type="ECO:0000313" key="1">
    <source>
        <dbReference type="EMBL" id="KAF6119685.1"/>
    </source>
</evidence>
<accession>A0A834AW92</accession>
<gene>
    <name evidence="1" type="ORF">HJG60_010135</name>
</gene>
<dbReference type="EMBL" id="JABVXQ010000003">
    <property type="protein sequence ID" value="KAF6119685.1"/>
    <property type="molecule type" value="Genomic_DNA"/>
</dbReference>
<sequence length="139" mass="15085">MNNNPFGRPHQVYSLELFSIKIEQSVFQLCLLLNTLGEIIAFPKVISFPAFHMSPPAQRVGEGPVGRVNKTVIFCKKCLSLTQGENGATLSFGGEGGPCSERPISVLKHWSGKPLEEMGLAASEGFQHGEVRNLWTGSG</sequence>
<organism evidence="1 2">
    <name type="scientific">Phyllostomus discolor</name>
    <name type="common">pale spear-nosed bat</name>
    <dbReference type="NCBI Taxonomy" id="89673"/>
    <lineage>
        <taxon>Eukaryota</taxon>
        <taxon>Metazoa</taxon>
        <taxon>Chordata</taxon>
        <taxon>Craniata</taxon>
        <taxon>Vertebrata</taxon>
        <taxon>Euteleostomi</taxon>
        <taxon>Mammalia</taxon>
        <taxon>Eutheria</taxon>
        <taxon>Laurasiatheria</taxon>
        <taxon>Chiroptera</taxon>
        <taxon>Yangochiroptera</taxon>
        <taxon>Phyllostomidae</taxon>
        <taxon>Phyllostominae</taxon>
        <taxon>Phyllostomus</taxon>
    </lineage>
</organism>
<proteinExistence type="predicted"/>
<name>A0A834AW92_9CHIR</name>
<evidence type="ECO:0000313" key="2">
    <source>
        <dbReference type="Proteomes" id="UP000664940"/>
    </source>
</evidence>
<reference evidence="1 2" key="1">
    <citation type="journal article" date="2020" name="Nature">
        <title>Six reference-quality genomes reveal evolution of bat adaptations.</title>
        <authorList>
            <person name="Jebb D."/>
            <person name="Huang Z."/>
            <person name="Pippel M."/>
            <person name="Hughes G.M."/>
            <person name="Lavrichenko K."/>
            <person name="Devanna P."/>
            <person name="Winkler S."/>
            <person name="Jermiin L.S."/>
            <person name="Skirmuntt E.C."/>
            <person name="Katzourakis A."/>
            <person name="Burkitt-Gray L."/>
            <person name="Ray D.A."/>
            <person name="Sullivan K.A.M."/>
            <person name="Roscito J.G."/>
            <person name="Kirilenko B.M."/>
            <person name="Davalos L.M."/>
            <person name="Corthals A.P."/>
            <person name="Power M.L."/>
            <person name="Jones G."/>
            <person name="Ransome R.D."/>
            <person name="Dechmann D.K.N."/>
            <person name="Locatelli A.G."/>
            <person name="Puechmaille S.J."/>
            <person name="Fedrigo O."/>
            <person name="Jarvis E.D."/>
            <person name="Hiller M."/>
            <person name="Vernes S.C."/>
            <person name="Myers E.W."/>
            <person name="Teeling E.C."/>
        </authorList>
    </citation>
    <scope>NUCLEOTIDE SEQUENCE [LARGE SCALE GENOMIC DNA]</scope>
    <source>
        <strain evidence="1">Bat1K_MPI-CBG_1</strain>
    </source>
</reference>
<comment type="caution">
    <text evidence="1">The sequence shown here is derived from an EMBL/GenBank/DDBJ whole genome shotgun (WGS) entry which is preliminary data.</text>
</comment>
<protein>
    <submittedName>
        <fullName evidence="1">Uncharacterized protein</fullName>
    </submittedName>
</protein>